<organism evidence="1 2">
    <name type="scientific">[Eubacterium] siraeum CAG:80</name>
    <dbReference type="NCBI Taxonomy" id="1263080"/>
    <lineage>
        <taxon>Bacteria</taxon>
        <taxon>Bacillati</taxon>
        <taxon>Bacillota</taxon>
        <taxon>Clostridia</taxon>
        <taxon>Eubacteriales</taxon>
        <taxon>Oscillospiraceae</taxon>
        <taxon>Oscillospiraceae incertae sedis</taxon>
    </lineage>
</organism>
<accession>R6RFY6</accession>
<proteinExistence type="predicted"/>
<sequence length="201" mass="20833">METAPTRKPACAPSAVPLMLTIAATGLNCGNIKKSSLPATAAAESTASTAISFADGFFFSKLIKKAARHSTSTARIISRCFLVPLGTKSVPSITVKGIRTAVITPATISDGVTFFAVTGGFAIEFFGATPIISIIIGTHSNAYCSQNGSDGISKGNMPVPAKSIKTNPTLPSKSITFRKTESLLRFLRCGTAVSGLSPFMP</sequence>
<dbReference type="EMBL" id="CBFJ010000047">
    <property type="protein sequence ID" value="CDC44234.1"/>
    <property type="molecule type" value="Genomic_DNA"/>
</dbReference>
<comment type="caution">
    <text evidence="1">The sequence shown here is derived from an EMBL/GenBank/DDBJ whole genome shotgun (WGS) entry which is preliminary data.</text>
</comment>
<evidence type="ECO:0000313" key="1">
    <source>
        <dbReference type="EMBL" id="CDC44234.1"/>
    </source>
</evidence>
<dbReference type="Proteomes" id="UP000018142">
    <property type="component" value="Unassembled WGS sequence"/>
</dbReference>
<reference evidence="1" key="1">
    <citation type="submission" date="2012-11" db="EMBL/GenBank/DDBJ databases">
        <title>Dependencies among metagenomic species, viruses, plasmids and units of genetic variation.</title>
        <authorList>
            <person name="Nielsen H.B."/>
            <person name="Almeida M."/>
            <person name="Juncker A.S."/>
            <person name="Rasmussen S."/>
            <person name="Li J."/>
            <person name="Sunagawa S."/>
            <person name="Plichta D."/>
            <person name="Gautier L."/>
            <person name="Le Chatelier E."/>
            <person name="Peletier E."/>
            <person name="Bonde I."/>
            <person name="Nielsen T."/>
            <person name="Manichanh C."/>
            <person name="Arumugam M."/>
            <person name="Batto J."/>
            <person name="Santos M.B.Q.D."/>
            <person name="Blom N."/>
            <person name="Borruel N."/>
            <person name="Burgdorf K.S."/>
            <person name="Boumezbeur F."/>
            <person name="Casellas F."/>
            <person name="Dore J."/>
            <person name="Guarner F."/>
            <person name="Hansen T."/>
            <person name="Hildebrand F."/>
            <person name="Kaas R.S."/>
            <person name="Kennedy S."/>
            <person name="Kristiansen K."/>
            <person name="Kultima J.R."/>
            <person name="Leonard P."/>
            <person name="Levenez F."/>
            <person name="Lund O."/>
            <person name="Moumen B."/>
            <person name="Le Paslier D."/>
            <person name="Pons N."/>
            <person name="Pedersen O."/>
            <person name="Prifti E."/>
            <person name="Qin J."/>
            <person name="Raes J."/>
            <person name="Tap J."/>
            <person name="Tims S."/>
            <person name="Ussery D.W."/>
            <person name="Yamada T."/>
            <person name="MetaHit consortium"/>
            <person name="Renault P."/>
            <person name="Sicheritz-Ponten T."/>
            <person name="Bork P."/>
            <person name="Wang J."/>
            <person name="Brunak S."/>
            <person name="Ehrlich S.D."/>
        </authorList>
    </citation>
    <scope>NUCLEOTIDE SEQUENCE [LARGE SCALE GENOMIC DNA]</scope>
</reference>
<evidence type="ECO:0000313" key="2">
    <source>
        <dbReference type="Proteomes" id="UP000018142"/>
    </source>
</evidence>
<protein>
    <submittedName>
        <fullName evidence="1">Uncharacterized protein</fullName>
    </submittedName>
</protein>
<name>R6RFY6_9FIRM</name>
<gene>
    <name evidence="1" type="ORF">BN788_01430</name>
</gene>
<dbReference type="AlphaFoldDB" id="R6RFY6"/>